<protein>
    <recommendedName>
        <fullName evidence="6">Tetratricopeptide repeat protein</fullName>
    </recommendedName>
</protein>
<proteinExistence type="predicted"/>
<evidence type="ECO:0000256" key="2">
    <source>
        <dbReference type="ARBA" id="ARBA00022803"/>
    </source>
</evidence>
<dbReference type="Proteomes" id="UP000292919">
    <property type="component" value="Unassembled WGS sequence"/>
</dbReference>
<dbReference type="InterPro" id="IPR019734">
    <property type="entry name" value="TPR_rpt"/>
</dbReference>
<evidence type="ECO:0008006" key="6">
    <source>
        <dbReference type="Google" id="ProtNLM"/>
    </source>
</evidence>
<dbReference type="InterPro" id="IPR051685">
    <property type="entry name" value="Ycf3/AcsC/BcsC/TPR_MFPF"/>
</dbReference>
<dbReference type="SMART" id="SM00028">
    <property type="entry name" value="TPR"/>
    <property type="match status" value="5"/>
</dbReference>
<gene>
    <name evidence="4" type="ORF">EB812_11440</name>
</gene>
<dbReference type="Gene3D" id="1.25.40.10">
    <property type="entry name" value="Tetratricopeptide repeat domain"/>
    <property type="match status" value="3"/>
</dbReference>
<dbReference type="InterPro" id="IPR011990">
    <property type="entry name" value="TPR-like_helical_dom_sf"/>
</dbReference>
<dbReference type="SUPFAM" id="SSF48452">
    <property type="entry name" value="TPR-like"/>
    <property type="match status" value="2"/>
</dbReference>
<evidence type="ECO:0000313" key="5">
    <source>
        <dbReference type="Proteomes" id="UP000292919"/>
    </source>
</evidence>
<evidence type="ECO:0000313" key="4">
    <source>
        <dbReference type="EMBL" id="TBH78179.1"/>
    </source>
</evidence>
<keyword evidence="2" id="KW-0802">TPR repeat</keyword>
<reference evidence="4 5" key="1">
    <citation type="submission" date="2018-12" db="EMBL/GenBank/DDBJ databases">
        <title>First genome draft of Desulfovibrio legallis sp. nov.</title>
        <authorList>
            <person name="Ben Dhia O."/>
            <person name="Najjari A."/>
            <person name="Ferjani R."/>
            <person name="Fhoula I."/>
            <person name="Fardeau M.-L."/>
            <person name="Boudabbous A."/>
            <person name="Ouzari H.I."/>
        </authorList>
    </citation>
    <scope>NUCLEOTIDE SEQUENCE [LARGE SCALE GENOMIC DNA]</scope>
    <source>
        <strain evidence="4 5">H1T</strain>
    </source>
</reference>
<keyword evidence="1" id="KW-0677">Repeat</keyword>
<sequence>MRAFPFYFLFFAALCWGAFAVPARAQESPAPEPRASVDPHPGAAPEKLSAAYYYNRANYAFSREMYAEALAEIDKGMDLDPGFLPFIIQKALVLSRLSRHEDAARFYALALEAKPDDARLAALAVENFQSRRKDDAAGLSADLVRFFSGLAVEVTPELIKLLAERQEQNAAVFLPALRAAGAAGKLTDEELAVLNACLANNGTVAAALLRRQNGWPSGAAPLRAVFAVMTARALQLAGKQDEADAFYRQAAELDFSQETLNSIKAQTYLRLNEPQKAATVYEQGWRIAASPQVWAVRAADAYAASGELMGACAILEKAAKVAPHDLFLQGQLYYRLAQAGENAALKALEQKLDAAGNGIAVNFGKFLFARQSKNREAMQLARQAVVEHVDDVSAVHAQNDIRLIVASLGFSGAQTPQEQQAELMRNSGWELWDSGKIDDAYIAWRDSIAIDPLHGQKAGPAMCVVLLQQGKTADAIGLFHMQYPEMPLFSLALYLVKDRQFSAVYPLLRSMAAPSGANAAWYTLALAAGALEAGDSRAVEASATAVLAGSPPQERHVVNIPMTDAGVGQLQLSGQLYSSIFAEYLSKLIDQQHVALIPEILASRQLQGIPAPQAAKLLSEAGFSLAMGDGAQAAVALWQRALTLSPALPEAHLGMALAAAMQGNMAAAEIHLDAASVKSSSKHEFILGRIRMLEGQTDAAVRHFDNYLRGEPGNLAARYAVFNLFMSVAEYTRARALYSEFQRVEGQAARLYEGQCALALGDAARAETIFRSLMGRGAAARAITPLLVAALRAQDRGAEAEALLRRSGQPDPDKLTALRRQAEDALAEARYPAARVYIQTYLSDDPDSAYVQSLYNSSLRDEYRMQADRLERLKREQIKIARGALNPANLDPQERERLAALGSSGQSGLEPDRSLLDAAQSHAEGLLARNNAQRDALESMLDVSLQRHDFQKAAQISRRMAHEYPYDAHYQLQSAVHAGAVSRFARALPVVRSLSAKGPNGAGMALCFVNVASRPNGESYTPQDVIGYLDQLGASYRLVSLSEFLSPSQVDPATAVLGSIPLLLIVGQTRPEDLRVIDAALAQRGGKAVLLVSRQSFIPGAPDNLPDAALLHTLVGSGRWELALTDTMGRTIVDASGRRGSFWARRGMVNGRPETADEMKNRWATAMSTARQLAQNQGFAVTAWMYPGGDYGQISLNGDAEIRQAYTEAARQVFAVAFVPTANGYHVNGLDPLFVPVRNVYARLDAKTVASMPQNHPTRLAVQTEALLASWHGQLPRAEMLFARAAALGVSPADNAYYRASNALFDEDAPYANELAREAKRLDPDNPRTDVLVGRAERLLHPRVSFNPRGWTDNDGRSFAEYALHFSTFLQENLSVLGSVADLFWESDHNSLHGRAVGIGVRYFPFKQHWLDLLVRDVQPDSGSSFMEARAAWRGAYSMDFLRMNGFYTMAYSRQSLETAESVKKNVYADRLALNSEARIWDWGMLQTEFFGMQRTDGNRTVGGTISPRYIVLDKPQLQVGYLFSAADSDKNPDDYYAPQEYVNHMAVASVDVALFDQMHIRGFAGYGMAKSKDKSWEQVLRYSLDLNWAPVDSWSLALGYRRMELPDYNMDEYSLHLQYIF</sequence>
<evidence type="ECO:0000256" key="3">
    <source>
        <dbReference type="SAM" id="SignalP"/>
    </source>
</evidence>
<accession>A0A6H3F8T3</accession>
<keyword evidence="5" id="KW-1185">Reference proteome</keyword>
<evidence type="ECO:0000256" key="1">
    <source>
        <dbReference type="ARBA" id="ARBA00022737"/>
    </source>
</evidence>
<keyword evidence="3" id="KW-0732">Signal</keyword>
<name>A0A6H3F8T3_9BACT</name>
<dbReference type="EMBL" id="SIXC01000021">
    <property type="protein sequence ID" value="TBH78179.1"/>
    <property type="molecule type" value="Genomic_DNA"/>
</dbReference>
<feature type="chain" id="PRO_5026167575" description="Tetratricopeptide repeat protein" evidence="3">
    <location>
        <begin position="26"/>
        <end position="1622"/>
    </location>
</feature>
<feature type="signal peptide" evidence="3">
    <location>
        <begin position="1"/>
        <end position="25"/>
    </location>
</feature>
<dbReference type="PANTHER" id="PTHR44943">
    <property type="entry name" value="CELLULOSE SYNTHASE OPERON PROTEIN C"/>
    <property type="match status" value="1"/>
</dbReference>
<comment type="caution">
    <text evidence="4">The sequence shown here is derived from an EMBL/GenBank/DDBJ whole genome shotgun (WGS) entry which is preliminary data.</text>
</comment>
<dbReference type="PANTHER" id="PTHR44943:SF8">
    <property type="entry name" value="TPR REPEAT-CONTAINING PROTEIN MJ0263"/>
    <property type="match status" value="1"/>
</dbReference>
<organism evidence="4 5">
    <name type="scientific">Desulfovibrio legallii</name>
    <dbReference type="NCBI Taxonomy" id="571438"/>
    <lineage>
        <taxon>Bacteria</taxon>
        <taxon>Pseudomonadati</taxon>
        <taxon>Thermodesulfobacteriota</taxon>
        <taxon>Desulfovibrionia</taxon>
        <taxon>Desulfovibrionales</taxon>
        <taxon>Desulfovibrionaceae</taxon>
        <taxon>Desulfovibrio</taxon>
    </lineage>
</organism>
<dbReference type="RefSeq" id="WP_130958318.1">
    <property type="nucleotide sequence ID" value="NZ_JAQDZC010000009.1"/>
</dbReference>